<sequence length="334" mass="37490">MKDLMEKYKSFAKPAAESTENKVATESIIPPELFNPEEMLEYVKKAKKANKYIQHADNTISGIGNKGIRSTAMKLAQNIMKDQMKINNLFKAHQFSKYHSKLDMLVQNKPGGSKMLGSKLQKTNKALSGASFGINTIKAIDGLKNDEQGQAVKHSVDALSDGLGMTKNPVALAFSGGYEGMKFINESTDNALPDAIYSGFGFKEIKQSEGTDNEMKMEKRGIYDGLLGMKINNIKSLERYIKRIQGKITGIVPFRDGLIENLSKEGVELKLPKLLTEMPDLSIVTNPWPANLDQHVDNLLIIAEKIRDYYESINFQLKIVYRIHEEHMAKRDQK</sequence>
<gene>
    <name evidence="1" type="ORF">GCM10007940_25580</name>
</gene>
<protein>
    <submittedName>
        <fullName evidence="1">Uncharacterized protein</fullName>
    </submittedName>
</protein>
<reference evidence="1" key="2">
    <citation type="submission" date="2023-01" db="EMBL/GenBank/DDBJ databases">
        <title>Draft genome sequence of Portibacter lacus strain NBRC 108769.</title>
        <authorList>
            <person name="Sun Q."/>
            <person name="Mori K."/>
        </authorList>
    </citation>
    <scope>NUCLEOTIDE SEQUENCE</scope>
    <source>
        <strain evidence="1">NBRC 108769</strain>
    </source>
</reference>
<evidence type="ECO:0000313" key="2">
    <source>
        <dbReference type="Proteomes" id="UP001156666"/>
    </source>
</evidence>
<dbReference type="AlphaFoldDB" id="A0AA37STJ6"/>
<accession>A0AA37STJ6</accession>
<organism evidence="1 2">
    <name type="scientific">Portibacter lacus</name>
    <dbReference type="NCBI Taxonomy" id="1099794"/>
    <lineage>
        <taxon>Bacteria</taxon>
        <taxon>Pseudomonadati</taxon>
        <taxon>Bacteroidota</taxon>
        <taxon>Saprospiria</taxon>
        <taxon>Saprospirales</taxon>
        <taxon>Haliscomenobacteraceae</taxon>
        <taxon>Portibacter</taxon>
    </lineage>
</organism>
<name>A0AA37STJ6_9BACT</name>
<dbReference type="EMBL" id="BSOH01000014">
    <property type="protein sequence ID" value="GLR17943.1"/>
    <property type="molecule type" value="Genomic_DNA"/>
</dbReference>
<proteinExistence type="predicted"/>
<comment type="caution">
    <text evidence="1">The sequence shown here is derived from an EMBL/GenBank/DDBJ whole genome shotgun (WGS) entry which is preliminary data.</text>
</comment>
<dbReference type="RefSeq" id="WP_235291619.1">
    <property type="nucleotide sequence ID" value="NZ_BSOH01000014.1"/>
</dbReference>
<reference evidence="1" key="1">
    <citation type="journal article" date="2014" name="Int. J. Syst. Evol. Microbiol.">
        <title>Complete genome sequence of Corynebacterium casei LMG S-19264T (=DSM 44701T), isolated from a smear-ripened cheese.</title>
        <authorList>
            <consortium name="US DOE Joint Genome Institute (JGI-PGF)"/>
            <person name="Walter F."/>
            <person name="Albersmeier A."/>
            <person name="Kalinowski J."/>
            <person name="Ruckert C."/>
        </authorList>
    </citation>
    <scope>NUCLEOTIDE SEQUENCE</scope>
    <source>
        <strain evidence="1">NBRC 108769</strain>
    </source>
</reference>
<evidence type="ECO:0000313" key="1">
    <source>
        <dbReference type="EMBL" id="GLR17943.1"/>
    </source>
</evidence>
<keyword evidence="2" id="KW-1185">Reference proteome</keyword>
<dbReference type="Proteomes" id="UP001156666">
    <property type="component" value="Unassembled WGS sequence"/>
</dbReference>